<dbReference type="AlphaFoldDB" id="A0A6F8P0G5"/>
<evidence type="ECO:0000313" key="1">
    <source>
        <dbReference type="EMBL" id="BBD20586.1"/>
    </source>
</evidence>
<organism evidence="1">
    <name type="scientific">Histophilus somni</name>
    <name type="common">Haemophilus somnus</name>
    <dbReference type="NCBI Taxonomy" id="731"/>
    <lineage>
        <taxon>Bacteria</taxon>
        <taxon>Pseudomonadati</taxon>
        <taxon>Pseudomonadota</taxon>
        <taxon>Gammaproteobacteria</taxon>
        <taxon>Pasteurellales</taxon>
        <taxon>Pasteurellaceae</taxon>
        <taxon>Histophilus</taxon>
    </lineage>
</organism>
<accession>A0A6F8P0G5</accession>
<dbReference type="InterPro" id="IPR010352">
    <property type="entry name" value="DUF945"/>
</dbReference>
<dbReference type="Pfam" id="PF06097">
    <property type="entry name" value="DUF945"/>
    <property type="match status" value="1"/>
</dbReference>
<name>A0A6F8P0G5_HISSO</name>
<sequence>MKKSFISIAALDLLGAVWVGTSWYTGKVAEQEYKTHLEQVKSKLPVNPNPIAHLHAKINDLQFNGQSFTDEDIKHVIMNSGIGDKLGLQ</sequence>
<protein>
    <submittedName>
        <fullName evidence="1">Uncharacterized protein</fullName>
    </submittedName>
</protein>
<dbReference type="GeneID" id="31487775"/>
<proteinExistence type="predicted"/>
<reference evidence="1" key="1">
    <citation type="submission" date="2002-11" db="EMBL/GenBank/DDBJ databases">
        <title>Virulence-associated genes located in a cosmid clone of Haemophilus somnus.</title>
        <authorList>
            <person name="Tagawa Y."/>
            <person name="Tanaka A."/>
            <person name="Hoshinoo K."/>
            <person name="Corbeil L.B."/>
        </authorList>
    </citation>
    <scope>NUCLEOTIDE SEQUENCE</scope>
    <source>
        <strain evidence="1">2336</strain>
    </source>
</reference>
<dbReference type="RefSeq" id="WP_012340617.1">
    <property type="nucleotide sequence ID" value="NZ_CP157211.1"/>
</dbReference>
<dbReference type="EMBL" id="AB096269">
    <property type="protein sequence ID" value="BBD20586.1"/>
    <property type="molecule type" value="Genomic_DNA"/>
</dbReference>